<name>A0A0E3LKU6_METBA</name>
<dbReference type="GeneID" id="24822319"/>
<evidence type="ECO:0000313" key="3">
    <source>
        <dbReference type="Proteomes" id="UP000033038"/>
    </source>
</evidence>
<evidence type="ECO:0000256" key="1">
    <source>
        <dbReference type="SAM" id="MobiDB-lite"/>
    </source>
</evidence>
<organism evidence="2 3">
    <name type="scientific">Methanosarcina barkeri str. Wiesmoor</name>
    <dbReference type="NCBI Taxonomy" id="1434109"/>
    <lineage>
        <taxon>Archaea</taxon>
        <taxon>Methanobacteriati</taxon>
        <taxon>Methanobacteriota</taxon>
        <taxon>Stenosarchaea group</taxon>
        <taxon>Methanomicrobia</taxon>
        <taxon>Methanosarcinales</taxon>
        <taxon>Methanosarcinaceae</taxon>
        <taxon>Methanosarcina</taxon>
    </lineage>
</organism>
<sequence>MPKEIKPYHQANSSRSFKKSSTTFFIPAKLCRNLTDRTCGTEEKEATPDKKRKNGESERKNVESYNTFSLQLNAKACIQKVCFTASSVED</sequence>
<dbReference type="HOGENOM" id="CLU_2433831_0_0_2"/>
<feature type="region of interest" description="Disordered" evidence="1">
    <location>
        <begin position="40"/>
        <end position="62"/>
    </location>
</feature>
<gene>
    <name evidence="2" type="ORF">MSBRW_0883</name>
</gene>
<dbReference type="KEGG" id="mbw:MSBRW_0883"/>
<dbReference type="AlphaFoldDB" id="A0A0E3LKU6"/>
<protein>
    <submittedName>
        <fullName evidence="2">Uncharacterized protein</fullName>
    </submittedName>
</protein>
<dbReference type="Proteomes" id="UP000033038">
    <property type="component" value="Chromosome"/>
</dbReference>
<reference evidence="2 3" key="1">
    <citation type="submission" date="2014-07" db="EMBL/GenBank/DDBJ databases">
        <title>Methanogenic archaea and the global carbon cycle.</title>
        <authorList>
            <person name="Henriksen J.R."/>
            <person name="Luke J."/>
            <person name="Reinhart S."/>
            <person name="Benedict M.N."/>
            <person name="Youngblut N.D."/>
            <person name="Metcalf M.E."/>
            <person name="Whitaker R.J."/>
            <person name="Metcalf W.W."/>
        </authorList>
    </citation>
    <scope>NUCLEOTIDE SEQUENCE [LARGE SCALE GENOMIC DNA]</scope>
    <source>
        <strain evidence="2 3">Wiesmoor</strain>
    </source>
</reference>
<evidence type="ECO:0000313" key="2">
    <source>
        <dbReference type="EMBL" id="AKB50136.1"/>
    </source>
</evidence>
<dbReference type="RefSeq" id="WP_011305155.1">
    <property type="nucleotide sequence ID" value="NZ_CP009526.1"/>
</dbReference>
<proteinExistence type="predicted"/>
<accession>A0A0E3LKU6</accession>
<dbReference type="EMBL" id="CP009526">
    <property type="protein sequence ID" value="AKB50136.1"/>
    <property type="molecule type" value="Genomic_DNA"/>
</dbReference>
<dbReference type="PATRIC" id="fig|1434109.4.peg.1087"/>